<dbReference type="PANTHER" id="PTHR42760">
    <property type="entry name" value="SHORT-CHAIN DEHYDROGENASES/REDUCTASES FAMILY MEMBER"/>
    <property type="match status" value="1"/>
</dbReference>
<dbReference type="Gene3D" id="3.40.50.720">
    <property type="entry name" value="NAD(P)-binding Rossmann-like Domain"/>
    <property type="match status" value="1"/>
</dbReference>
<dbReference type="SMART" id="SM00822">
    <property type="entry name" value="PKS_KR"/>
    <property type="match status" value="1"/>
</dbReference>
<keyword evidence="2 4" id="KW-0560">Oxidoreductase</keyword>
<dbReference type="GO" id="GO:0008874">
    <property type="term" value="F:gluconate 5-dehydrogenase activity"/>
    <property type="evidence" value="ECO:0007669"/>
    <property type="project" value="UniProtKB-EC"/>
</dbReference>
<evidence type="ECO:0000259" key="3">
    <source>
        <dbReference type="SMART" id="SM00822"/>
    </source>
</evidence>
<name>A0A6J4Q7U7_9ACTN</name>
<dbReference type="PRINTS" id="PR00081">
    <property type="entry name" value="GDHRDH"/>
</dbReference>
<dbReference type="PANTHER" id="PTHR42760:SF40">
    <property type="entry name" value="3-OXOACYL-[ACYL-CARRIER-PROTEIN] REDUCTASE, CHLOROPLASTIC"/>
    <property type="match status" value="1"/>
</dbReference>
<dbReference type="FunFam" id="3.40.50.720:FF:000084">
    <property type="entry name" value="Short-chain dehydrogenase reductase"/>
    <property type="match status" value="1"/>
</dbReference>
<dbReference type="Pfam" id="PF13561">
    <property type="entry name" value="adh_short_C2"/>
    <property type="match status" value="1"/>
</dbReference>
<dbReference type="NCBIfam" id="NF005559">
    <property type="entry name" value="PRK07231.1"/>
    <property type="match status" value="1"/>
</dbReference>
<dbReference type="InterPro" id="IPR002347">
    <property type="entry name" value="SDR_fam"/>
</dbReference>
<reference evidence="4" key="1">
    <citation type="submission" date="2020-02" db="EMBL/GenBank/DDBJ databases">
        <authorList>
            <person name="Meier V. D."/>
        </authorList>
    </citation>
    <scope>NUCLEOTIDE SEQUENCE</scope>
    <source>
        <strain evidence="4">AVDCRST_MAG22</strain>
    </source>
</reference>
<dbReference type="NCBIfam" id="NF006070">
    <property type="entry name" value="PRK08213.1"/>
    <property type="match status" value="1"/>
</dbReference>
<feature type="domain" description="Ketoreductase" evidence="3">
    <location>
        <begin position="34"/>
        <end position="208"/>
    </location>
</feature>
<protein>
    <submittedName>
        <fullName evidence="4">Gluconate 5-dehydrogenase</fullName>
        <ecNumber evidence="4">1.1.1.69</ecNumber>
    </submittedName>
</protein>
<proteinExistence type="inferred from homology"/>
<dbReference type="EMBL" id="CADCUV010000168">
    <property type="protein sequence ID" value="CAA9434250.1"/>
    <property type="molecule type" value="Genomic_DNA"/>
</dbReference>
<evidence type="ECO:0000313" key="4">
    <source>
        <dbReference type="EMBL" id="CAA9434250.1"/>
    </source>
</evidence>
<dbReference type="AlphaFoldDB" id="A0A6J4Q7U7"/>
<evidence type="ECO:0000256" key="1">
    <source>
        <dbReference type="ARBA" id="ARBA00006484"/>
    </source>
</evidence>
<gene>
    <name evidence="4" type="ORF">AVDCRST_MAG22-3522</name>
</gene>
<sequence>MPASSRAPYPRRHRPSERGEKALNALDLFRLDGKTAIVTGGGRGLGRYMAEALADAGASVVLCSRKKESLDDVKGEIEARGGRALALACDVTDPDDVAGVVSEAEDAFGGVDVLVNNSGATWGAPPDEMPLEKFDQVIAVNVRGTFLMAQAVGRRMIERGSGGTIVNISSVAGIVGGHPDFMQTVGYNSSKGAVISMTRDLATSWAPHGITVNAIAPGWFPTRMSGGLIEKFEERMLDGIPLHRFGNPEDLKGVVIFLASPAASYVTGQTVVVDGGATAW</sequence>
<dbReference type="InterPro" id="IPR036291">
    <property type="entry name" value="NAD(P)-bd_dom_sf"/>
</dbReference>
<dbReference type="EC" id="1.1.1.69" evidence="4"/>
<dbReference type="GO" id="GO:0030497">
    <property type="term" value="P:fatty acid elongation"/>
    <property type="evidence" value="ECO:0007669"/>
    <property type="project" value="TreeGrafter"/>
</dbReference>
<dbReference type="InterPro" id="IPR020904">
    <property type="entry name" value="Sc_DH/Rdtase_CS"/>
</dbReference>
<accession>A0A6J4Q7U7</accession>
<dbReference type="PROSITE" id="PS00061">
    <property type="entry name" value="ADH_SHORT"/>
    <property type="match status" value="1"/>
</dbReference>
<evidence type="ECO:0000256" key="2">
    <source>
        <dbReference type="ARBA" id="ARBA00023002"/>
    </source>
</evidence>
<dbReference type="PRINTS" id="PR00080">
    <property type="entry name" value="SDRFAMILY"/>
</dbReference>
<comment type="similarity">
    <text evidence="1">Belongs to the short-chain dehydrogenases/reductases (SDR) family.</text>
</comment>
<dbReference type="InterPro" id="IPR057326">
    <property type="entry name" value="KR_dom"/>
</dbReference>
<organism evidence="4">
    <name type="scientific">uncultured Rubrobacteraceae bacterium</name>
    <dbReference type="NCBI Taxonomy" id="349277"/>
    <lineage>
        <taxon>Bacteria</taxon>
        <taxon>Bacillati</taxon>
        <taxon>Actinomycetota</taxon>
        <taxon>Rubrobacteria</taxon>
        <taxon>Rubrobacterales</taxon>
        <taxon>Rubrobacteraceae</taxon>
        <taxon>environmental samples</taxon>
    </lineage>
</organism>
<dbReference type="SUPFAM" id="SSF51735">
    <property type="entry name" value="NAD(P)-binding Rossmann-fold domains"/>
    <property type="match status" value="1"/>
</dbReference>